<sequence>MRKIIIALLSIIISINLNANTNKKIPNTEKEQAKIIIDTITQYVNNDTIILLVYRPINCKVKFTTSRPDSNNTKIKLSVAAAFTAPNLKSIMGNYIINGKVRTGKKFNSTGYVAIFDNKVVIKPSTEKFNHYKNLTIKKRGYLFNQMLLVQDSTLVPCKIFGKKATYRRALVIIDDLPCVIESEVRLSIDDFSNSLIRMGIKQALCLDMGTWSKGWIRKEENNYIPIGKLISSTKDQTNWLIFTE</sequence>
<evidence type="ECO:0000313" key="1">
    <source>
        <dbReference type="EMBL" id="MPL69912.1"/>
    </source>
</evidence>
<reference evidence="1" key="1">
    <citation type="submission" date="2019-08" db="EMBL/GenBank/DDBJ databases">
        <authorList>
            <person name="Kucharzyk K."/>
            <person name="Murdoch R.W."/>
            <person name="Higgins S."/>
            <person name="Loffler F."/>
        </authorList>
    </citation>
    <scope>NUCLEOTIDE SEQUENCE</scope>
</reference>
<evidence type="ECO:0008006" key="2">
    <source>
        <dbReference type="Google" id="ProtNLM"/>
    </source>
</evidence>
<proteinExistence type="predicted"/>
<organism evidence="1">
    <name type="scientific">bioreactor metagenome</name>
    <dbReference type="NCBI Taxonomy" id="1076179"/>
    <lineage>
        <taxon>unclassified sequences</taxon>
        <taxon>metagenomes</taxon>
        <taxon>ecological metagenomes</taxon>
    </lineage>
</organism>
<protein>
    <recommendedName>
        <fullName evidence="2">Phosphodiester glycosidase domain-containing protein</fullName>
    </recommendedName>
</protein>
<gene>
    <name evidence="1" type="ORF">SDC9_15663</name>
</gene>
<dbReference type="AlphaFoldDB" id="A0A644TUH5"/>
<name>A0A644TUH5_9ZZZZ</name>
<comment type="caution">
    <text evidence="1">The sequence shown here is derived from an EMBL/GenBank/DDBJ whole genome shotgun (WGS) entry which is preliminary data.</text>
</comment>
<dbReference type="EMBL" id="VSSQ01000050">
    <property type="protein sequence ID" value="MPL69912.1"/>
    <property type="molecule type" value="Genomic_DNA"/>
</dbReference>
<accession>A0A644TUH5</accession>